<keyword evidence="1" id="KW-1133">Transmembrane helix</keyword>
<keyword evidence="4" id="KW-1185">Reference proteome</keyword>
<accession>A0ABD7KF43</accession>
<evidence type="ECO:0000313" key="5">
    <source>
        <dbReference type="Proteomes" id="UP000077278"/>
    </source>
</evidence>
<evidence type="ECO:0000313" key="4">
    <source>
        <dbReference type="Proteomes" id="UP000077063"/>
    </source>
</evidence>
<dbReference type="Proteomes" id="UP000077278">
    <property type="component" value="Unassembled WGS sequence"/>
</dbReference>
<gene>
    <name evidence="3" type="ORF">SAMEA2273136_01580</name>
    <name evidence="2" type="ORF">SAMEA2273443_00595</name>
</gene>
<keyword evidence="1" id="KW-0812">Transmembrane</keyword>
<organism evidence="3 5">
    <name type="scientific">Enterobacter roggenkampii</name>
    <dbReference type="NCBI Taxonomy" id="1812935"/>
    <lineage>
        <taxon>Bacteria</taxon>
        <taxon>Pseudomonadati</taxon>
        <taxon>Pseudomonadota</taxon>
        <taxon>Gammaproteobacteria</taxon>
        <taxon>Enterobacterales</taxon>
        <taxon>Enterobacteriaceae</taxon>
        <taxon>Enterobacter</taxon>
        <taxon>Enterobacter cloacae complex</taxon>
    </lineage>
</organism>
<sequence>MVNHADDILLLLRGELNTVRNIMPFRQTAPTTGGGGMLGDKYRVTAHGRLFAVIRGLCRGKALFDKISGMLINGIGAFVPAILPFLIA</sequence>
<name>A0ABD7KF43_9ENTR</name>
<dbReference type="EMBL" id="FKDD01000005">
    <property type="protein sequence ID" value="SAB96788.1"/>
    <property type="molecule type" value="Genomic_DNA"/>
</dbReference>
<feature type="transmembrane region" description="Helical" evidence="1">
    <location>
        <begin position="67"/>
        <end position="87"/>
    </location>
</feature>
<comment type="caution">
    <text evidence="3">The sequence shown here is derived from an EMBL/GenBank/DDBJ whole genome shotgun (WGS) entry which is preliminary data.</text>
</comment>
<reference evidence="4 5" key="1">
    <citation type="submission" date="2016-03" db="EMBL/GenBank/DDBJ databases">
        <authorList>
            <consortium name="Pathogen Informatics"/>
        </authorList>
    </citation>
    <scope>NUCLEOTIDE SEQUENCE [LARGE SCALE GENOMIC DNA]</scope>
    <source>
        <strain evidence="2">E2161</strain>
        <strain evidence="4">e2161</strain>
        <strain evidence="5">e264</strain>
        <strain evidence="3">E264</strain>
    </source>
</reference>
<keyword evidence="1" id="KW-0472">Membrane</keyword>
<dbReference type="EMBL" id="FKDK01000002">
    <property type="protein sequence ID" value="SAA07792.1"/>
    <property type="molecule type" value="Genomic_DNA"/>
</dbReference>
<evidence type="ECO:0000313" key="2">
    <source>
        <dbReference type="EMBL" id="SAA07792.1"/>
    </source>
</evidence>
<evidence type="ECO:0000313" key="3">
    <source>
        <dbReference type="EMBL" id="SAB96788.1"/>
    </source>
</evidence>
<evidence type="ECO:0000256" key="1">
    <source>
        <dbReference type="SAM" id="Phobius"/>
    </source>
</evidence>
<dbReference type="Proteomes" id="UP000077063">
    <property type="component" value="Unassembled WGS sequence"/>
</dbReference>
<proteinExistence type="predicted"/>
<protein>
    <submittedName>
        <fullName evidence="3">Uncharacterized protein</fullName>
    </submittedName>
</protein>
<dbReference type="AlphaFoldDB" id="A0ABD7KF43"/>